<dbReference type="Gene3D" id="1.20.5.110">
    <property type="match status" value="1"/>
</dbReference>
<dbReference type="Proteomes" id="UP000193411">
    <property type="component" value="Unassembled WGS sequence"/>
</dbReference>
<dbReference type="PROSITE" id="PS50192">
    <property type="entry name" value="T_SNARE"/>
    <property type="match status" value="1"/>
</dbReference>
<comment type="caution">
    <text evidence="3">The sequence shown here is derived from an EMBL/GenBank/DDBJ whole genome shotgun (WGS) entry which is preliminary data.</text>
</comment>
<feature type="compositionally biased region" description="Low complexity" evidence="1">
    <location>
        <begin position="16"/>
        <end position="45"/>
    </location>
</feature>
<proteinExistence type="predicted"/>
<keyword evidence="4" id="KW-1185">Reference proteome</keyword>
<evidence type="ECO:0000259" key="2">
    <source>
        <dbReference type="PROSITE" id="PS50192"/>
    </source>
</evidence>
<dbReference type="SMART" id="SM00397">
    <property type="entry name" value="t_SNARE"/>
    <property type="match status" value="1"/>
</dbReference>
<dbReference type="AlphaFoldDB" id="A0A1Y2HK69"/>
<reference evidence="3 4" key="1">
    <citation type="submission" date="2016-07" db="EMBL/GenBank/DDBJ databases">
        <title>Pervasive Adenine N6-methylation of Active Genes in Fungi.</title>
        <authorList>
            <consortium name="DOE Joint Genome Institute"/>
            <person name="Mondo S.J."/>
            <person name="Dannebaum R.O."/>
            <person name="Kuo R.C."/>
            <person name="Labutti K."/>
            <person name="Haridas S."/>
            <person name="Kuo A."/>
            <person name="Salamov A."/>
            <person name="Ahrendt S.R."/>
            <person name="Lipzen A."/>
            <person name="Sullivan W."/>
            <person name="Andreopoulos W.B."/>
            <person name="Clum A."/>
            <person name="Lindquist E."/>
            <person name="Daum C."/>
            <person name="Ramamoorthy G.K."/>
            <person name="Gryganskyi A."/>
            <person name="Culley D."/>
            <person name="Magnuson J.K."/>
            <person name="James T.Y."/>
            <person name="O'Malley M.A."/>
            <person name="Stajich J.E."/>
            <person name="Spatafora J.W."/>
            <person name="Visel A."/>
            <person name="Grigoriev I.V."/>
        </authorList>
    </citation>
    <scope>NUCLEOTIDE SEQUENCE [LARGE SCALE GENOMIC DNA]</scope>
    <source>
        <strain evidence="3 4">PL171</strain>
    </source>
</reference>
<evidence type="ECO:0000256" key="1">
    <source>
        <dbReference type="SAM" id="MobiDB-lite"/>
    </source>
</evidence>
<accession>A0A1Y2HK69</accession>
<gene>
    <name evidence="3" type="ORF">BCR44DRAFT_1514668</name>
</gene>
<sequence>MNKSTSFSNPVPTAPAAQSLLRGSSSSLASGSGAAPVPVATTAGPLGPPAASTPPSFQPAGPLATTTAAATALSTTAGADSVPSFSTAGNQWKSDLANLTSLADSTLLLAMDVSHIPTHLASASPNVSKFLANLATISQWLQAAEQALSRAEESLAMSAPDLKAWEDQVVKVSGLVDEMRVVASEYSGEQQEEQRHQSATEPAALSTVAATAAQERAQLLGLSTSTDIPGARIARVSLATRRGLNTSTHPNHRGHPADDSPDNDPTNPYEHLHPQQLVQVQQLLLDDQDSQLDALANIVGRQKHVAIEMHDELEDQVGLLDEMDGQAERVGSRLRVERRRVEEVGGR</sequence>
<organism evidence="3 4">
    <name type="scientific">Catenaria anguillulae PL171</name>
    <dbReference type="NCBI Taxonomy" id="765915"/>
    <lineage>
        <taxon>Eukaryota</taxon>
        <taxon>Fungi</taxon>
        <taxon>Fungi incertae sedis</taxon>
        <taxon>Blastocladiomycota</taxon>
        <taxon>Blastocladiomycetes</taxon>
        <taxon>Blastocladiales</taxon>
        <taxon>Catenariaceae</taxon>
        <taxon>Catenaria</taxon>
    </lineage>
</organism>
<dbReference type="InterPro" id="IPR000727">
    <property type="entry name" value="T_SNARE_dom"/>
</dbReference>
<feature type="region of interest" description="Disordered" evidence="1">
    <location>
        <begin position="241"/>
        <end position="270"/>
    </location>
</feature>
<feature type="region of interest" description="Disordered" evidence="1">
    <location>
        <begin position="1"/>
        <end position="64"/>
    </location>
</feature>
<evidence type="ECO:0000313" key="4">
    <source>
        <dbReference type="Proteomes" id="UP000193411"/>
    </source>
</evidence>
<protein>
    <recommendedName>
        <fullName evidence="2">t-SNARE coiled-coil homology domain-containing protein</fullName>
    </recommendedName>
</protein>
<feature type="domain" description="T-SNARE coiled-coil homology" evidence="2">
    <location>
        <begin position="282"/>
        <end position="344"/>
    </location>
</feature>
<dbReference type="EMBL" id="MCFL01000035">
    <property type="protein sequence ID" value="ORZ33492.1"/>
    <property type="molecule type" value="Genomic_DNA"/>
</dbReference>
<feature type="compositionally biased region" description="Low complexity" evidence="1">
    <location>
        <begin position="53"/>
        <end position="64"/>
    </location>
</feature>
<feature type="compositionally biased region" description="Polar residues" evidence="1">
    <location>
        <begin position="1"/>
        <end position="11"/>
    </location>
</feature>
<dbReference type="SUPFAM" id="SSF58038">
    <property type="entry name" value="SNARE fusion complex"/>
    <property type="match status" value="1"/>
</dbReference>
<name>A0A1Y2HK69_9FUNG</name>
<evidence type="ECO:0000313" key="3">
    <source>
        <dbReference type="EMBL" id="ORZ33492.1"/>
    </source>
</evidence>
<dbReference type="STRING" id="765915.A0A1Y2HK69"/>